<feature type="transmembrane region" description="Helical" evidence="6">
    <location>
        <begin position="128"/>
        <end position="155"/>
    </location>
</feature>
<dbReference type="GO" id="GO:0016020">
    <property type="term" value="C:membrane"/>
    <property type="evidence" value="ECO:0007669"/>
    <property type="project" value="UniProtKB-SubCell"/>
</dbReference>
<name>A0A1F5EF64_9BACT</name>
<dbReference type="EC" id="3.4.21.89" evidence="5"/>
<comment type="caution">
    <text evidence="7">The sequence shown here is derived from an EMBL/GenBank/DDBJ whole genome shotgun (WGS) entry which is preliminary data.</text>
</comment>
<keyword evidence="2 6" id="KW-0812">Transmembrane</keyword>
<evidence type="ECO:0000313" key="7">
    <source>
        <dbReference type="EMBL" id="OGD65854.1"/>
    </source>
</evidence>
<evidence type="ECO:0000256" key="5">
    <source>
        <dbReference type="NCBIfam" id="TIGR02228"/>
    </source>
</evidence>
<dbReference type="InterPro" id="IPR019533">
    <property type="entry name" value="Peptidase_S26"/>
</dbReference>
<dbReference type="GO" id="GO:0004252">
    <property type="term" value="F:serine-type endopeptidase activity"/>
    <property type="evidence" value="ECO:0007669"/>
    <property type="project" value="UniProtKB-UniRule"/>
</dbReference>
<dbReference type="AlphaFoldDB" id="A0A1F5EF64"/>
<protein>
    <recommendedName>
        <fullName evidence="5">Signal peptidase I</fullName>
        <ecNumber evidence="5">3.4.21.89</ecNumber>
    </recommendedName>
</protein>
<evidence type="ECO:0000313" key="8">
    <source>
        <dbReference type="Proteomes" id="UP000178583"/>
    </source>
</evidence>
<dbReference type="STRING" id="1797472.A2215_00885"/>
<dbReference type="InterPro" id="IPR001733">
    <property type="entry name" value="Peptidase_S26B"/>
</dbReference>
<organism evidence="7 8">
    <name type="scientific">Candidatus Berkelbacteria bacterium RIFOXYA2_FULL_43_10</name>
    <dbReference type="NCBI Taxonomy" id="1797472"/>
    <lineage>
        <taxon>Bacteria</taxon>
        <taxon>Candidatus Berkelbacteria</taxon>
    </lineage>
</organism>
<dbReference type="PANTHER" id="PTHR10806:SF6">
    <property type="entry name" value="SIGNAL PEPTIDASE COMPLEX CATALYTIC SUBUNIT SEC11"/>
    <property type="match status" value="1"/>
</dbReference>
<gene>
    <name evidence="7" type="ORF">A2215_00885</name>
</gene>
<keyword evidence="4 6" id="KW-0472">Membrane</keyword>
<dbReference type="EMBL" id="MEZY01000004">
    <property type="protein sequence ID" value="OGD65854.1"/>
    <property type="molecule type" value="Genomic_DNA"/>
</dbReference>
<evidence type="ECO:0000256" key="1">
    <source>
        <dbReference type="ARBA" id="ARBA00004370"/>
    </source>
</evidence>
<dbReference type="Proteomes" id="UP000178583">
    <property type="component" value="Unassembled WGS sequence"/>
</dbReference>
<dbReference type="InterPro" id="IPR036286">
    <property type="entry name" value="LexA/Signal_pep-like_sf"/>
</dbReference>
<reference evidence="7 8" key="1">
    <citation type="journal article" date="2016" name="Nat. Commun.">
        <title>Thousands of microbial genomes shed light on interconnected biogeochemical processes in an aquifer system.</title>
        <authorList>
            <person name="Anantharaman K."/>
            <person name="Brown C.T."/>
            <person name="Hug L.A."/>
            <person name="Sharon I."/>
            <person name="Castelle C.J."/>
            <person name="Probst A.J."/>
            <person name="Thomas B.C."/>
            <person name="Singh A."/>
            <person name="Wilkins M.J."/>
            <person name="Karaoz U."/>
            <person name="Brodie E.L."/>
            <person name="Williams K.H."/>
            <person name="Hubbard S.S."/>
            <person name="Banfield J.F."/>
        </authorList>
    </citation>
    <scope>NUCLEOTIDE SEQUENCE [LARGE SCALE GENOMIC DNA]</scope>
</reference>
<evidence type="ECO:0000256" key="4">
    <source>
        <dbReference type="ARBA" id="ARBA00023136"/>
    </source>
</evidence>
<dbReference type="GO" id="GO:0009003">
    <property type="term" value="F:signal peptidase activity"/>
    <property type="evidence" value="ECO:0007669"/>
    <property type="project" value="UniProtKB-EC"/>
</dbReference>
<accession>A0A1F5EF64</accession>
<dbReference type="CDD" id="cd06530">
    <property type="entry name" value="S26_SPase_I"/>
    <property type="match status" value="1"/>
</dbReference>
<proteinExistence type="predicted"/>
<evidence type="ECO:0000256" key="6">
    <source>
        <dbReference type="SAM" id="Phobius"/>
    </source>
</evidence>
<dbReference type="GO" id="GO:0006465">
    <property type="term" value="P:signal peptide processing"/>
    <property type="evidence" value="ECO:0007669"/>
    <property type="project" value="UniProtKB-UniRule"/>
</dbReference>
<evidence type="ECO:0000256" key="3">
    <source>
        <dbReference type="ARBA" id="ARBA00022989"/>
    </source>
</evidence>
<dbReference type="Gene3D" id="2.10.109.10">
    <property type="entry name" value="Umud Fragment, subunit A"/>
    <property type="match status" value="1"/>
</dbReference>
<dbReference type="PANTHER" id="PTHR10806">
    <property type="entry name" value="SIGNAL PEPTIDASE COMPLEX CATALYTIC SUBUNIT SEC11"/>
    <property type="match status" value="1"/>
</dbReference>
<dbReference type="NCBIfam" id="TIGR02228">
    <property type="entry name" value="sigpep_I_arch"/>
    <property type="match status" value="1"/>
</dbReference>
<sequence length="183" mass="20151">MKKVLSIIVNILFILLILIGLFIAVTLLPIKDNIKMYAVRSGSMAPALPVGSLVVVQPVNNYKVDDVVTFLSSTATKKNDTVTHRIVSEVESGGSVYYLTKGDANDSNDQGQISESQIKGKVITKISYAGYLIGYLKTLPGLILIIIIPATIIIYEEVNKIKKEAVAFRERRRAARKDRGENK</sequence>
<dbReference type="SUPFAM" id="SSF51306">
    <property type="entry name" value="LexA/Signal peptidase"/>
    <property type="match status" value="1"/>
</dbReference>
<feature type="transmembrane region" description="Helical" evidence="6">
    <location>
        <begin position="6"/>
        <end position="30"/>
    </location>
</feature>
<evidence type="ECO:0000256" key="2">
    <source>
        <dbReference type="ARBA" id="ARBA00022692"/>
    </source>
</evidence>
<comment type="subcellular location">
    <subcellularLocation>
        <location evidence="1">Membrane</location>
    </subcellularLocation>
</comment>
<keyword evidence="3 6" id="KW-1133">Transmembrane helix</keyword>